<name>A0A0S4N8L2_9BACT</name>
<dbReference type="PANTHER" id="PTHR42924:SF3">
    <property type="entry name" value="POLYMERASE_HISTIDINOL PHOSPHATASE N-TERMINAL DOMAIN-CONTAINING PROTEIN"/>
    <property type="match status" value="1"/>
</dbReference>
<dbReference type="RefSeq" id="WP_140945537.1">
    <property type="nucleotide sequence ID" value="NZ_FAOO01000014.1"/>
</dbReference>
<evidence type="ECO:0000313" key="3">
    <source>
        <dbReference type="Proteomes" id="UP000320623"/>
    </source>
</evidence>
<dbReference type="InterPro" id="IPR016195">
    <property type="entry name" value="Pol/histidinol_Pase-like"/>
</dbReference>
<dbReference type="CDD" id="cd07432">
    <property type="entry name" value="PHP_HisPPase"/>
    <property type="match status" value="1"/>
</dbReference>
<dbReference type="OrthoDB" id="9801679at2"/>
<dbReference type="EMBL" id="FAOO01000014">
    <property type="protein sequence ID" value="CUU07482.1"/>
    <property type="molecule type" value="Genomic_DNA"/>
</dbReference>
<feature type="domain" description="Polymerase/histidinol phosphatase N-terminal" evidence="1">
    <location>
        <begin position="6"/>
        <end position="70"/>
    </location>
</feature>
<dbReference type="SUPFAM" id="SSF89550">
    <property type="entry name" value="PHP domain-like"/>
    <property type="match status" value="1"/>
</dbReference>
<dbReference type="PANTHER" id="PTHR42924">
    <property type="entry name" value="EXONUCLEASE"/>
    <property type="match status" value="1"/>
</dbReference>
<dbReference type="STRING" id="1643428.GCA_001442855_01771"/>
<dbReference type="SMART" id="SM00481">
    <property type="entry name" value="POLIIIAc"/>
    <property type="match status" value="1"/>
</dbReference>
<evidence type="ECO:0000259" key="1">
    <source>
        <dbReference type="SMART" id="SM00481"/>
    </source>
</evidence>
<dbReference type="InterPro" id="IPR003141">
    <property type="entry name" value="Pol/His_phosphatase_N"/>
</dbReference>
<dbReference type="Pfam" id="PF02811">
    <property type="entry name" value="PHP"/>
    <property type="match status" value="1"/>
</dbReference>
<accession>A0A0S4N8L2</accession>
<sequence length="355" mass="41489">MFEYIGVIHVHSIYSDGTGTIPEIAKSASELGLDFVMMTDHNTLKPKYDGYEGWYGDTMIIIGYELNDPDDKNHYLVFGVDEVFYPNKSAREYVEKIKNLNGIGIIAHPDERRNSFPEYPPYPWNAWDVDGFTGIEIWNHMSEWVEGLTQENKFRRFIHPLKSLNGPYPETLKRWDELSRKRRVVGIGGVDAHGHKYKIWQLFEVEVFPYKVMFRGIRTHVLLDEPIDKSKKENFEIYKRKIFSAIENGRCFTTYSYFADPRGFRFVAEKNGNIYQMGDYIELDENPIKLKIKLPQISNDTVTFLLRNGEVITKTFNNELIYEVGETGVYRVESYFNGKPWIFSNHIRVGKKGII</sequence>
<evidence type="ECO:0000313" key="2">
    <source>
        <dbReference type="EMBL" id="CUU07482.1"/>
    </source>
</evidence>
<dbReference type="InterPro" id="IPR004013">
    <property type="entry name" value="PHP_dom"/>
</dbReference>
<keyword evidence="3" id="KW-1185">Reference proteome</keyword>
<organism evidence="2 3">
    <name type="scientific">Candidatus Thermokryptus mobilis</name>
    <dbReference type="NCBI Taxonomy" id="1643428"/>
    <lineage>
        <taxon>Bacteria</taxon>
        <taxon>Pseudomonadati</taxon>
        <taxon>Candidatus Kryptoniota</taxon>
        <taxon>Candidatus Thermokryptus</taxon>
    </lineage>
</organism>
<proteinExistence type="predicted"/>
<dbReference type="InterPro" id="IPR052018">
    <property type="entry name" value="PHP_domain"/>
</dbReference>
<dbReference type="Proteomes" id="UP000320623">
    <property type="component" value="Unassembled WGS sequence"/>
</dbReference>
<gene>
    <name evidence="2" type="ORF">JGI1_01808</name>
</gene>
<protein>
    <submittedName>
        <fullName evidence="2">PHP domain-containing protein</fullName>
    </submittedName>
</protein>
<dbReference type="GO" id="GO:0035312">
    <property type="term" value="F:5'-3' DNA exonuclease activity"/>
    <property type="evidence" value="ECO:0007669"/>
    <property type="project" value="TreeGrafter"/>
</dbReference>
<dbReference type="AlphaFoldDB" id="A0A0S4N8L2"/>
<dbReference type="GO" id="GO:0004534">
    <property type="term" value="F:5'-3' RNA exonuclease activity"/>
    <property type="evidence" value="ECO:0007669"/>
    <property type="project" value="TreeGrafter"/>
</dbReference>
<dbReference type="Gene3D" id="3.20.20.140">
    <property type="entry name" value="Metal-dependent hydrolases"/>
    <property type="match status" value="1"/>
</dbReference>
<reference evidence="3" key="1">
    <citation type="submission" date="2015-11" db="EMBL/GenBank/DDBJ databases">
        <authorList>
            <person name="Varghese N."/>
        </authorList>
    </citation>
    <scope>NUCLEOTIDE SEQUENCE [LARGE SCALE GENOMIC DNA]</scope>
</reference>